<evidence type="ECO:0000313" key="5">
    <source>
        <dbReference type="EMBL" id="PMB71473.1"/>
    </source>
</evidence>
<sequence length="1008" mass="110331">MTVIKLPSPNKTLRGHKLVLADPRPLPKDALDRLHARFPDLKVQHYDAEATDPWADATLALGTTFDLPSVEQAKKLELFQLTSAGADGLVGKPIFDDTKISFCTASGVHGGILGYGSVGRQVARLCKAMGMLVHAYTLHPRRTPSSRRDDSYAPPGLGDPSGALPDRWFAGGSTAELHAFLGSGLDLLVVALPLTPQTRGLVAQAEFEVLRANKTFVSNIGRGPIVDTEDLVDALERGVIRGAALDVTDPEPLPEDHALWRAKNVIITPHVSGGSSKYMERKRRILEDQAGAKLKNNESISSSYGNLLPILLLQAMQQLPQRPNVSIAIRIVEQLQHALGRDFRIPPIRRHEGVRLRTAHLEKRAHNLYPPPRALGVHVIQPDPPAPSRIPQVTQHRQPRRRVRPRNEILVDVVGARVEGGALGPQQQQVLDERRVGERKNGSFARAQVLGRVGQQRHRIIDLQLLHGVGYIAILLVLLASSPRDQLLDHVPPQAKLDGEAQKGLPNRRCLAARLEAAVRAARPVVVRVAPPFPQPVAADDAVERVDEAALQAVRVGADATRVRQRERNVWPPVVEHAVALEAREGPPHLQHVRVEAGGPPLLLHEPVVDARAGDEPVAHGAVAVDDAAAGSVARSVLGAQGAATRDAAKVAGAFANVKIEHAREALLDDGNGRCAALSNVVVCRFLDSYSTESQLIVLLVESECKLPDCQAIGVVIAHKISNLLPSPHQAVQGRRLLKFLCCLVLKEQLRKQVVQICRQRRKNVSQTLHPLFLGKPLQHLFDGEPNPQEHAVCAVNERVHKMNHQGVISLKLIHAVDKQADPHLFSRRRRLDKRQKRRQQLLGRPLQPNSNALFRRHSPQLCPEGRHRRRNVAWVRGEELVQQRAQQAGLGALLARAAGPEEEAGDEQRPVVAAPGLQAASGCGVLEQVSHKRRLAGSRLARDPVYRARLGCGEPVLETVLRGQVVAVSDAWFVGKDPVKRRGVCLCDLFFTVVHALVREPLEDKVV</sequence>
<comment type="caution">
    <text evidence="5">The sequence shown here is derived from an EMBL/GenBank/DDBJ whole genome shotgun (WGS) entry which is preliminary data.</text>
</comment>
<dbReference type="SUPFAM" id="SSF51735">
    <property type="entry name" value="NAD(P)-binding Rossmann-fold domains"/>
    <property type="match status" value="1"/>
</dbReference>
<feature type="region of interest" description="Disordered" evidence="3">
    <location>
        <begin position="825"/>
        <end position="866"/>
    </location>
</feature>
<dbReference type="Proteomes" id="UP000235728">
    <property type="component" value="Unassembled WGS sequence"/>
</dbReference>
<feature type="domain" description="D-isomer specific 2-hydroxyacid dehydrogenase NAD-binding" evidence="4">
    <location>
        <begin position="185"/>
        <end position="272"/>
    </location>
</feature>
<dbReference type="PANTHER" id="PTHR43333:SF1">
    <property type="entry name" value="D-ISOMER SPECIFIC 2-HYDROXYACID DEHYDROGENASE NAD-BINDING DOMAIN-CONTAINING PROTEIN"/>
    <property type="match status" value="1"/>
</dbReference>
<proteinExistence type="predicted"/>
<evidence type="ECO:0000256" key="1">
    <source>
        <dbReference type="ARBA" id="ARBA00023002"/>
    </source>
</evidence>
<dbReference type="AlphaFoldDB" id="A0A2N6NW25"/>
<name>A0A2N6NW25_BEABA</name>
<evidence type="ECO:0000313" key="6">
    <source>
        <dbReference type="Proteomes" id="UP000235728"/>
    </source>
</evidence>
<organism evidence="5 6">
    <name type="scientific">Beauveria bassiana</name>
    <name type="common">White muscardine disease fungus</name>
    <name type="synonym">Tritirachium shiotae</name>
    <dbReference type="NCBI Taxonomy" id="176275"/>
    <lineage>
        <taxon>Eukaryota</taxon>
        <taxon>Fungi</taxon>
        <taxon>Dikarya</taxon>
        <taxon>Ascomycota</taxon>
        <taxon>Pezizomycotina</taxon>
        <taxon>Sordariomycetes</taxon>
        <taxon>Hypocreomycetidae</taxon>
        <taxon>Hypocreales</taxon>
        <taxon>Cordycipitaceae</taxon>
        <taxon>Beauveria</taxon>
    </lineage>
</organism>
<evidence type="ECO:0000256" key="3">
    <source>
        <dbReference type="SAM" id="MobiDB-lite"/>
    </source>
</evidence>
<reference evidence="5 6" key="1">
    <citation type="journal article" date="2016" name="Appl. Microbiol. Biotechnol.">
        <title>Characterization of T-DNA insertion mutants with decreased virulence in the entomopathogenic fungus Beauveria bassiana JEF-007.</title>
        <authorList>
            <person name="Kim S."/>
            <person name="Lee S.J."/>
            <person name="Nai Y.S."/>
            <person name="Yu J.S."/>
            <person name="Lee M.R."/>
            <person name="Yang Y.T."/>
            <person name="Kim J.S."/>
        </authorList>
    </citation>
    <scope>NUCLEOTIDE SEQUENCE [LARGE SCALE GENOMIC DNA]</scope>
    <source>
        <strain evidence="5 6">JEF-007</strain>
    </source>
</reference>
<accession>A0A2N6NW25</accession>
<dbReference type="EMBL" id="MRVG01000002">
    <property type="protein sequence ID" value="PMB71473.1"/>
    <property type="molecule type" value="Genomic_DNA"/>
</dbReference>
<keyword evidence="2" id="KW-0520">NAD</keyword>
<evidence type="ECO:0000256" key="2">
    <source>
        <dbReference type="ARBA" id="ARBA00023027"/>
    </source>
</evidence>
<dbReference type="Gene3D" id="3.40.50.720">
    <property type="entry name" value="NAD(P)-binding Rossmann-like Domain"/>
    <property type="match status" value="2"/>
</dbReference>
<keyword evidence="1" id="KW-0560">Oxidoreductase</keyword>
<evidence type="ECO:0000259" key="4">
    <source>
        <dbReference type="Pfam" id="PF02826"/>
    </source>
</evidence>
<dbReference type="GO" id="GO:0051287">
    <property type="term" value="F:NAD binding"/>
    <property type="evidence" value="ECO:0007669"/>
    <property type="project" value="InterPro"/>
</dbReference>
<dbReference type="Pfam" id="PF02826">
    <property type="entry name" value="2-Hacid_dh_C"/>
    <property type="match status" value="1"/>
</dbReference>
<dbReference type="PANTHER" id="PTHR43333">
    <property type="entry name" value="2-HACID_DH_C DOMAIN-CONTAINING PROTEIN"/>
    <property type="match status" value="1"/>
</dbReference>
<dbReference type="InterPro" id="IPR036291">
    <property type="entry name" value="NAD(P)-bd_dom_sf"/>
</dbReference>
<dbReference type="GO" id="GO:0016491">
    <property type="term" value="F:oxidoreductase activity"/>
    <property type="evidence" value="ECO:0007669"/>
    <property type="project" value="UniProtKB-KW"/>
</dbReference>
<feature type="compositionally biased region" description="Basic residues" evidence="3">
    <location>
        <begin position="826"/>
        <end position="840"/>
    </location>
</feature>
<protein>
    <submittedName>
        <fullName evidence="5">D-2-hydroxyacid dehydrogenase</fullName>
    </submittedName>
</protein>
<gene>
    <name evidence="5" type="primary">ddh_1</name>
    <name evidence="5" type="ORF">BM221_001563</name>
</gene>
<dbReference type="InterPro" id="IPR006140">
    <property type="entry name" value="D-isomer_DH_NAD-bd"/>
</dbReference>